<dbReference type="Pfam" id="PF00892">
    <property type="entry name" value="EamA"/>
    <property type="match status" value="2"/>
</dbReference>
<sequence length="312" mass="34404">MAGISTFTASYQSPGIIMRQIVIGLLFAILWASAAVATKFGIHSADALILANVRFLLAGGGMLLFAYLGQKGEHRLPRGKEWKQLLIFGSLNTTVYLGCFVLAMKSVSAGIGSLSTATSPLFIMVISALWLKRSLKWYEIVGMLLGMAGVGLATYPLLHDSHATVGGIATLLFGMLAVSVATVYYARIKWEMANVVINGWQVFLGGLLFIPITAFFANFETSHLDLRFWLSVGWLIIPVSIIALQLWFYLVRKDAVRASLWLFLCPVFGFLYSSVLLHEPITWFTFAGTFLVIGGLYLAQREKFQKKVADEK</sequence>
<evidence type="ECO:0000256" key="3">
    <source>
        <dbReference type="ARBA" id="ARBA00022692"/>
    </source>
</evidence>
<feature type="transmembrane region" description="Helical" evidence="6">
    <location>
        <begin position="281"/>
        <end position="299"/>
    </location>
</feature>
<dbReference type="Proteomes" id="UP000002215">
    <property type="component" value="Chromosome"/>
</dbReference>
<accession>A0A979G1I5</accession>
<organism evidence="8 9">
    <name type="scientific">Chitinophaga pinensis (strain ATCC 43595 / DSM 2588 / LMG 13176 / NBRC 15968 / NCIMB 11800 / UQM 2034)</name>
    <dbReference type="NCBI Taxonomy" id="485918"/>
    <lineage>
        <taxon>Bacteria</taxon>
        <taxon>Pseudomonadati</taxon>
        <taxon>Bacteroidota</taxon>
        <taxon>Chitinophagia</taxon>
        <taxon>Chitinophagales</taxon>
        <taxon>Chitinophagaceae</taxon>
        <taxon>Chitinophaga</taxon>
    </lineage>
</organism>
<evidence type="ECO:0000256" key="1">
    <source>
        <dbReference type="ARBA" id="ARBA00004141"/>
    </source>
</evidence>
<dbReference type="GO" id="GO:0016020">
    <property type="term" value="C:membrane"/>
    <property type="evidence" value="ECO:0007669"/>
    <property type="project" value="UniProtKB-SubCell"/>
</dbReference>
<reference evidence="9" key="1">
    <citation type="submission" date="2009-08" db="EMBL/GenBank/DDBJ databases">
        <title>The complete genome of Chitinophaga pinensis DSM 2588.</title>
        <authorList>
            <consortium name="US DOE Joint Genome Institute (JGI-PGF)"/>
            <person name="Lucas S."/>
            <person name="Copeland A."/>
            <person name="Lapidus A."/>
            <person name="Glavina del Rio T."/>
            <person name="Dalin E."/>
            <person name="Tice H."/>
            <person name="Bruce D."/>
            <person name="Goodwin L."/>
            <person name="Pitluck S."/>
            <person name="Kyrpides N."/>
            <person name="Mavromatis K."/>
            <person name="Ivanova N."/>
            <person name="Mikhailova N."/>
            <person name="Sims D."/>
            <person name="Meinche L."/>
            <person name="Brettin T."/>
            <person name="Detter J.C."/>
            <person name="Han C."/>
            <person name="Larimer F."/>
            <person name="Land M."/>
            <person name="Hauser L."/>
            <person name="Markowitz V."/>
            <person name="Cheng J.-F."/>
            <person name="Hugenholtz P."/>
            <person name="Woyke T."/>
            <person name="Wu D."/>
            <person name="Spring S."/>
            <person name="Klenk H.-P."/>
            <person name="Eisen J.A."/>
        </authorList>
    </citation>
    <scope>NUCLEOTIDE SEQUENCE [LARGE SCALE GENOMIC DNA]</scope>
    <source>
        <strain evidence="9">ATCC 43595 / DSM 2588 / LMG 13176 / NBRC 15968 / NCIMB 11800 / UQM 2034</strain>
    </source>
</reference>
<dbReference type="InterPro" id="IPR050638">
    <property type="entry name" value="AA-Vitamin_Transporters"/>
</dbReference>
<evidence type="ECO:0000313" key="8">
    <source>
        <dbReference type="EMBL" id="ACU59080.1"/>
    </source>
</evidence>
<feature type="transmembrane region" description="Helical" evidence="6">
    <location>
        <begin position="228"/>
        <end position="251"/>
    </location>
</feature>
<feature type="transmembrane region" description="Helical" evidence="6">
    <location>
        <begin position="21"/>
        <end position="42"/>
    </location>
</feature>
<feature type="domain" description="EamA" evidence="7">
    <location>
        <begin position="167"/>
        <end position="298"/>
    </location>
</feature>
<comment type="similarity">
    <text evidence="2">Belongs to the EamA transporter family.</text>
</comment>
<name>A0A979G1I5_CHIPD</name>
<dbReference type="InterPro" id="IPR037185">
    <property type="entry name" value="EmrE-like"/>
</dbReference>
<keyword evidence="3 6" id="KW-0812">Transmembrane</keyword>
<protein>
    <recommendedName>
        <fullName evidence="7">EamA domain-containing protein</fullName>
    </recommendedName>
</protein>
<dbReference type="KEGG" id="cpi:Cpin_1584"/>
<dbReference type="PANTHER" id="PTHR32322">
    <property type="entry name" value="INNER MEMBRANE TRANSPORTER"/>
    <property type="match status" value="1"/>
</dbReference>
<feature type="transmembrane region" description="Helical" evidence="6">
    <location>
        <begin position="110"/>
        <end position="131"/>
    </location>
</feature>
<feature type="transmembrane region" description="Helical" evidence="6">
    <location>
        <begin position="85"/>
        <end position="104"/>
    </location>
</feature>
<evidence type="ECO:0000259" key="7">
    <source>
        <dbReference type="Pfam" id="PF00892"/>
    </source>
</evidence>
<dbReference type="SUPFAM" id="SSF103481">
    <property type="entry name" value="Multidrug resistance efflux transporter EmrE"/>
    <property type="match status" value="2"/>
</dbReference>
<feature type="transmembrane region" description="Helical" evidence="6">
    <location>
        <begin position="48"/>
        <end position="69"/>
    </location>
</feature>
<comment type="subcellular location">
    <subcellularLocation>
        <location evidence="1">Membrane</location>
        <topology evidence="1">Multi-pass membrane protein</topology>
    </subcellularLocation>
</comment>
<feature type="transmembrane region" description="Helical" evidence="6">
    <location>
        <begin position="258"/>
        <end position="275"/>
    </location>
</feature>
<proteinExistence type="inferred from homology"/>
<feature type="transmembrane region" description="Helical" evidence="6">
    <location>
        <begin position="164"/>
        <end position="185"/>
    </location>
</feature>
<evidence type="ECO:0000256" key="4">
    <source>
        <dbReference type="ARBA" id="ARBA00022989"/>
    </source>
</evidence>
<keyword evidence="4 6" id="KW-1133">Transmembrane helix</keyword>
<dbReference type="PANTHER" id="PTHR32322:SF2">
    <property type="entry name" value="EAMA DOMAIN-CONTAINING PROTEIN"/>
    <property type="match status" value="1"/>
</dbReference>
<reference evidence="8 9" key="2">
    <citation type="journal article" date="2010" name="Stand. Genomic Sci.">
        <title>Complete genome sequence of Chitinophaga pinensis type strain (UQM 2034).</title>
        <authorList>
            <person name="Glavina Del Rio T."/>
            <person name="Abt B."/>
            <person name="Spring S."/>
            <person name="Lapidus A."/>
            <person name="Nolan M."/>
            <person name="Tice H."/>
            <person name="Copeland A."/>
            <person name="Cheng J.F."/>
            <person name="Chen F."/>
            <person name="Bruce D."/>
            <person name="Goodwin L."/>
            <person name="Pitluck S."/>
            <person name="Ivanova N."/>
            <person name="Mavromatis K."/>
            <person name="Mikhailova N."/>
            <person name="Pati A."/>
            <person name="Chen A."/>
            <person name="Palaniappan K."/>
            <person name="Land M."/>
            <person name="Hauser L."/>
            <person name="Chang Y.J."/>
            <person name="Jeffries C.D."/>
            <person name="Chain P."/>
            <person name="Saunders E."/>
            <person name="Detter J.C."/>
            <person name="Brettin T."/>
            <person name="Rohde M."/>
            <person name="Goker M."/>
            <person name="Bristow J."/>
            <person name="Eisen J.A."/>
            <person name="Markowitz V."/>
            <person name="Hugenholtz P."/>
            <person name="Kyrpides N.C."/>
            <person name="Klenk H.P."/>
            <person name="Lucas S."/>
        </authorList>
    </citation>
    <scope>NUCLEOTIDE SEQUENCE [LARGE SCALE GENOMIC DNA]</scope>
    <source>
        <strain evidence="9">ATCC 43595 / DSM 2588 / LMG 13176 / NBRC 15968 / NCIMB 11800 / UQM 2034</strain>
    </source>
</reference>
<evidence type="ECO:0000313" key="9">
    <source>
        <dbReference type="Proteomes" id="UP000002215"/>
    </source>
</evidence>
<evidence type="ECO:0000256" key="5">
    <source>
        <dbReference type="ARBA" id="ARBA00023136"/>
    </source>
</evidence>
<dbReference type="AlphaFoldDB" id="A0A979G1I5"/>
<feature type="transmembrane region" description="Helical" evidence="6">
    <location>
        <begin position="197"/>
        <end position="216"/>
    </location>
</feature>
<gene>
    <name evidence="8" type="ordered locus">Cpin_1584</name>
</gene>
<dbReference type="EMBL" id="CP001699">
    <property type="protein sequence ID" value="ACU59080.1"/>
    <property type="molecule type" value="Genomic_DNA"/>
</dbReference>
<feature type="transmembrane region" description="Helical" evidence="6">
    <location>
        <begin position="138"/>
        <end position="158"/>
    </location>
</feature>
<evidence type="ECO:0000256" key="6">
    <source>
        <dbReference type="SAM" id="Phobius"/>
    </source>
</evidence>
<evidence type="ECO:0000256" key="2">
    <source>
        <dbReference type="ARBA" id="ARBA00007362"/>
    </source>
</evidence>
<dbReference type="InterPro" id="IPR000620">
    <property type="entry name" value="EamA_dom"/>
</dbReference>
<feature type="domain" description="EamA" evidence="7">
    <location>
        <begin position="21"/>
        <end position="153"/>
    </location>
</feature>
<keyword evidence="5 6" id="KW-0472">Membrane</keyword>